<evidence type="ECO:0000313" key="6">
    <source>
        <dbReference type="Proteomes" id="UP000003330"/>
    </source>
</evidence>
<dbReference type="InterPro" id="IPR057309">
    <property type="entry name" value="PcsB_CC"/>
</dbReference>
<feature type="chain" id="PRO_5003479646" evidence="3">
    <location>
        <begin position="25"/>
        <end position="416"/>
    </location>
</feature>
<dbReference type="PROSITE" id="PS50911">
    <property type="entry name" value="CHAP"/>
    <property type="match status" value="1"/>
</dbReference>
<dbReference type="Gene3D" id="3.90.1720.10">
    <property type="entry name" value="endopeptidase domain like (from Nostoc punctiforme)"/>
    <property type="match status" value="1"/>
</dbReference>
<evidence type="ECO:0000313" key="5">
    <source>
        <dbReference type="EMBL" id="EHI69286.1"/>
    </source>
</evidence>
<gene>
    <name evidence="5" type="ORF">STRIC_2038</name>
</gene>
<proteinExistence type="predicted"/>
<dbReference type="PRINTS" id="PR01852">
    <property type="entry name" value="SIBAPROTEIN"/>
</dbReference>
<dbReference type="SUPFAM" id="SSF54001">
    <property type="entry name" value="Cysteine proteinases"/>
    <property type="match status" value="1"/>
</dbReference>
<evidence type="ECO:0000259" key="4">
    <source>
        <dbReference type="PROSITE" id="PS50911"/>
    </source>
</evidence>
<sequence length="416" mass="43630">MKKRILSAVLVSGVTLGAATTVGANEIDSKIAAAESTISSLNAEQQATRNQVVALQAQVSSLQSEQDKLAARNTELEELSRQFEQEIQALTSQIIARNEKLKNQARSAYKNNETSGYINALLNSKSISDVVSRLVAINRAVSANTKMLEKQKADKVSLEEKQAANQDAINTIAANVAMIEENQNTLRTQQANLEAATATLALQLASATEDKANLVAQKEAAEKAAAEALAQEQAAKAKAKEQAAQQASSVEAAKATVVAPVATPVSEAVTAAPVAQQSDPSTPAPITAPAAKVAPAPVMATPVARPQVTYSANNTYPVGQCTWGAKSLAPWAGNNWGNGGQWAYSAQAAGFSVASTPMAGAIAVWNDGGYGHVAVVVEVQSASNIRVMESNFNGCQYVADHRGWFNPSGVVFIYPR</sequence>
<dbReference type="eggNOG" id="COG3942">
    <property type="taxonomic scope" value="Bacteria"/>
</dbReference>
<evidence type="ECO:0000256" key="2">
    <source>
        <dbReference type="SAM" id="Coils"/>
    </source>
</evidence>
<feature type="coiled-coil region" evidence="2">
    <location>
        <begin position="179"/>
        <end position="242"/>
    </location>
</feature>
<dbReference type="Proteomes" id="UP000003330">
    <property type="component" value="Unassembled WGS sequence"/>
</dbReference>
<reference evidence="5 6" key="1">
    <citation type="journal article" date="2014" name="Int. J. Syst. Evol. Microbiol.">
        <title>Phylogenomics and the dynamic genome evolution of the genus Streptococcus.</title>
        <authorList>
            <consortium name="The Broad Institute Genome Sequencing Platform"/>
            <person name="Richards V.P."/>
            <person name="Palmer S.R."/>
            <person name="Pavinski Bitar P.D."/>
            <person name="Qin X."/>
            <person name="Weinstock G.M."/>
            <person name="Highlander S.K."/>
            <person name="Town C.D."/>
            <person name="Burne R.A."/>
            <person name="Stanhope M.J."/>
        </authorList>
    </citation>
    <scope>NUCLEOTIDE SEQUENCE [LARGE SCALE GENOMIC DNA]</scope>
    <source>
        <strain evidence="5 6">707-05</strain>
    </source>
</reference>
<feature type="domain" description="Peptidase C51" evidence="4">
    <location>
        <begin position="296"/>
        <end position="414"/>
    </location>
</feature>
<dbReference type="OrthoDB" id="2409959at2"/>
<evidence type="ECO:0000256" key="1">
    <source>
        <dbReference type="ARBA" id="ARBA00022729"/>
    </source>
</evidence>
<dbReference type="STRING" id="764299.STRIC_2038"/>
<protein>
    <submittedName>
        <fullName evidence="5">CHAP domain protein</fullName>
    </submittedName>
</protein>
<feature type="signal peptide" evidence="3">
    <location>
        <begin position="1"/>
        <end position="24"/>
    </location>
</feature>
<dbReference type="eggNOG" id="COG3883">
    <property type="taxonomic scope" value="Bacteria"/>
</dbReference>
<dbReference type="InterPro" id="IPR009148">
    <property type="entry name" value="PcsB-like"/>
</dbReference>
<comment type="caution">
    <text evidence="5">The sequence shown here is derived from an EMBL/GenBank/DDBJ whole genome shotgun (WGS) entry which is preliminary data.</text>
</comment>
<keyword evidence="1 3" id="KW-0732">Signal</keyword>
<dbReference type="Pfam" id="PF05257">
    <property type="entry name" value="CHAP"/>
    <property type="match status" value="1"/>
</dbReference>
<dbReference type="InterPro" id="IPR038765">
    <property type="entry name" value="Papain-like_cys_pep_sf"/>
</dbReference>
<dbReference type="RefSeq" id="WP_008090374.1">
    <property type="nucleotide sequence ID" value="NZ_AEUX02000007.1"/>
</dbReference>
<evidence type="ECO:0000256" key="3">
    <source>
        <dbReference type="SAM" id="SignalP"/>
    </source>
</evidence>
<name>G5K5C3_9STRE</name>
<dbReference type="InterPro" id="IPR007921">
    <property type="entry name" value="CHAP_dom"/>
</dbReference>
<dbReference type="NCBIfam" id="NF046104">
    <property type="entry name" value="PptglHdxlasePcsB"/>
    <property type="match status" value="1"/>
</dbReference>
<keyword evidence="2" id="KW-0175">Coiled coil</keyword>
<dbReference type="Pfam" id="PF24568">
    <property type="entry name" value="CC_PcsB"/>
    <property type="match status" value="1"/>
</dbReference>
<accession>G5K5C3</accession>
<keyword evidence="6" id="KW-1185">Reference proteome</keyword>
<feature type="coiled-coil region" evidence="2">
    <location>
        <begin position="24"/>
        <end position="93"/>
    </location>
</feature>
<organism evidence="5 6">
    <name type="scientific">Streptococcus ictaluri 707-05</name>
    <dbReference type="NCBI Taxonomy" id="764299"/>
    <lineage>
        <taxon>Bacteria</taxon>
        <taxon>Bacillati</taxon>
        <taxon>Bacillota</taxon>
        <taxon>Bacilli</taxon>
        <taxon>Lactobacillales</taxon>
        <taxon>Streptococcaceae</taxon>
        <taxon>Streptococcus</taxon>
    </lineage>
</organism>
<dbReference type="AlphaFoldDB" id="G5K5C3"/>
<dbReference type="InterPro" id="IPR058088">
    <property type="entry name" value="PcsB"/>
</dbReference>
<dbReference type="EMBL" id="AEUX02000007">
    <property type="protein sequence ID" value="EHI69286.1"/>
    <property type="molecule type" value="Genomic_DNA"/>
</dbReference>
<dbReference type="Gene3D" id="6.10.250.3150">
    <property type="match status" value="1"/>
</dbReference>